<evidence type="ECO:0000259" key="1">
    <source>
        <dbReference type="Pfam" id="PF13966"/>
    </source>
</evidence>
<dbReference type="Pfam" id="PF13966">
    <property type="entry name" value="zf-RVT"/>
    <property type="match status" value="1"/>
</dbReference>
<keyword evidence="3" id="KW-1185">Reference proteome</keyword>
<feature type="domain" description="Reverse transcriptase zinc-binding" evidence="1">
    <location>
        <begin position="3"/>
        <end position="68"/>
    </location>
</feature>
<name>A0A9P1E812_CUSEU</name>
<accession>A0A9P1E812</accession>
<organism evidence="2 3">
    <name type="scientific">Cuscuta europaea</name>
    <name type="common">European dodder</name>
    <dbReference type="NCBI Taxonomy" id="41803"/>
    <lineage>
        <taxon>Eukaryota</taxon>
        <taxon>Viridiplantae</taxon>
        <taxon>Streptophyta</taxon>
        <taxon>Embryophyta</taxon>
        <taxon>Tracheophyta</taxon>
        <taxon>Spermatophyta</taxon>
        <taxon>Magnoliopsida</taxon>
        <taxon>eudicotyledons</taxon>
        <taxon>Gunneridae</taxon>
        <taxon>Pentapetalae</taxon>
        <taxon>asterids</taxon>
        <taxon>lamiids</taxon>
        <taxon>Solanales</taxon>
        <taxon>Convolvulaceae</taxon>
        <taxon>Cuscuteae</taxon>
        <taxon>Cuscuta</taxon>
        <taxon>Cuscuta subgen. Cuscuta</taxon>
    </lineage>
</organism>
<evidence type="ECO:0000313" key="3">
    <source>
        <dbReference type="Proteomes" id="UP001152484"/>
    </source>
</evidence>
<dbReference type="AlphaFoldDB" id="A0A9P1E812"/>
<dbReference type="OrthoDB" id="914094at2759"/>
<gene>
    <name evidence="2" type="ORF">CEURO_LOCUS9419</name>
</gene>
<sequence>MVNKQIWHSKQVPKIRVFLWRLWNKSLPFPEQKATFLAAFPSRCPLCKADCATEDHVLLLCPLANSIWSFFGSSLIEGGKKVSKIKNEIVKWWISFSGKSMTTTYFLILPGVIVWHIWKAFWDANWNDIVIEKDVLIRQICTYMLNWCYANEHLRDHERLKEIGFLPSNFGIKKPRILNWRKPKHLHVKLNWAVFRQNGKSSAGFLLRDHDGAVVAAKGFPLSGSTEEEDALRMAVEWIVSFGLPFLEIEVSSSRLVECCNTRD</sequence>
<reference evidence="2" key="1">
    <citation type="submission" date="2022-07" db="EMBL/GenBank/DDBJ databases">
        <authorList>
            <person name="Macas J."/>
            <person name="Novak P."/>
            <person name="Neumann P."/>
        </authorList>
    </citation>
    <scope>NUCLEOTIDE SEQUENCE</scope>
</reference>
<dbReference type="Proteomes" id="UP001152484">
    <property type="component" value="Unassembled WGS sequence"/>
</dbReference>
<comment type="caution">
    <text evidence="2">The sequence shown here is derived from an EMBL/GenBank/DDBJ whole genome shotgun (WGS) entry which is preliminary data.</text>
</comment>
<proteinExistence type="predicted"/>
<dbReference type="EMBL" id="CAMAPE010000019">
    <property type="protein sequence ID" value="CAH9085944.1"/>
    <property type="molecule type" value="Genomic_DNA"/>
</dbReference>
<dbReference type="InterPro" id="IPR026960">
    <property type="entry name" value="RVT-Znf"/>
</dbReference>
<evidence type="ECO:0000313" key="2">
    <source>
        <dbReference type="EMBL" id="CAH9085944.1"/>
    </source>
</evidence>
<protein>
    <recommendedName>
        <fullName evidence="1">Reverse transcriptase zinc-binding domain-containing protein</fullName>
    </recommendedName>
</protein>